<dbReference type="Pfam" id="PF13307">
    <property type="entry name" value="Helicase_C_2"/>
    <property type="match status" value="1"/>
</dbReference>
<keyword evidence="6" id="KW-0227">DNA damage</keyword>
<feature type="region of interest" description="Disordered" evidence="20">
    <location>
        <begin position="714"/>
        <end position="739"/>
    </location>
</feature>
<dbReference type="GO" id="GO:0070182">
    <property type="term" value="F:DNA polymerase binding"/>
    <property type="evidence" value="ECO:0007669"/>
    <property type="project" value="TreeGrafter"/>
</dbReference>
<gene>
    <name evidence="22" type="ORF">BZG36_02880</name>
</gene>
<evidence type="ECO:0000256" key="6">
    <source>
        <dbReference type="ARBA" id="ARBA00022763"/>
    </source>
</evidence>
<dbReference type="InterPro" id="IPR045028">
    <property type="entry name" value="DinG/Rad3-like"/>
</dbReference>
<evidence type="ECO:0000256" key="13">
    <source>
        <dbReference type="ARBA" id="ARBA00023204"/>
    </source>
</evidence>
<dbReference type="InterPro" id="IPR013020">
    <property type="entry name" value="Rad3/Chl1-like"/>
</dbReference>
<dbReference type="Gene3D" id="1.20.1160.20">
    <property type="match status" value="1"/>
</dbReference>
<dbReference type="OrthoDB" id="272481at2759"/>
<reference evidence="22 23" key="1">
    <citation type="journal article" date="2017" name="Mycologia">
        <title>Bifiguratus adelaidae, gen. et sp. nov., a new member of Mucoromycotina in endophytic and soil-dwelling habitats.</title>
        <authorList>
            <person name="Torres-Cruz T.J."/>
            <person name="Billingsley Tobias T.L."/>
            <person name="Almatruk M."/>
            <person name="Hesse C."/>
            <person name="Kuske C.R."/>
            <person name="Desiro A."/>
            <person name="Benucci G.M."/>
            <person name="Bonito G."/>
            <person name="Stajich J.E."/>
            <person name="Dunlap C."/>
            <person name="Arnold A.E."/>
            <person name="Porras-Alfaro A."/>
        </authorList>
    </citation>
    <scope>NUCLEOTIDE SEQUENCE [LARGE SCALE GENOMIC DNA]</scope>
    <source>
        <strain evidence="22 23">AZ0501</strain>
    </source>
</reference>
<keyword evidence="3" id="KW-0004">4Fe-4S</keyword>
<organism evidence="22 23">
    <name type="scientific">Bifiguratus adelaidae</name>
    <dbReference type="NCBI Taxonomy" id="1938954"/>
    <lineage>
        <taxon>Eukaryota</taxon>
        <taxon>Fungi</taxon>
        <taxon>Fungi incertae sedis</taxon>
        <taxon>Mucoromycota</taxon>
        <taxon>Mucoromycotina</taxon>
        <taxon>Endogonomycetes</taxon>
        <taxon>Endogonales</taxon>
        <taxon>Endogonales incertae sedis</taxon>
        <taxon>Bifiguratus</taxon>
    </lineage>
</organism>
<proteinExistence type="predicted"/>
<evidence type="ECO:0000256" key="20">
    <source>
        <dbReference type="SAM" id="MobiDB-lite"/>
    </source>
</evidence>
<dbReference type="GO" id="GO:0005524">
    <property type="term" value="F:ATP binding"/>
    <property type="evidence" value="ECO:0007669"/>
    <property type="project" value="UniProtKB-KW"/>
</dbReference>
<accession>A0A261Y271</accession>
<dbReference type="PANTHER" id="PTHR11472">
    <property type="entry name" value="DNA REPAIR DEAD HELICASE RAD3/XP-D SUBFAMILY MEMBER"/>
    <property type="match status" value="1"/>
</dbReference>
<protein>
    <recommendedName>
        <fullName evidence="18">Regulator of telomere elongation helicase 1 homolog</fullName>
        <ecNumber evidence="16">5.6.2.3</ecNumber>
    </recommendedName>
</protein>
<dbReference type="GO" id="GO:0006355">
    <property type="term" value="P:regulation of DNA-templated transcription"/>
    <property type="evidence" value="ECO:0007669"/>
    <property type="project" value="InterPro"/>
</dbReference>
<feature type="region of interest" description="Disordered" evidence="20">
    <location>
        <begin position="759"/>
        <end position="803"/>
    </location>
</feature>
<keyword evidence="4" id="KW-0479">Metal-binding</keyword>
<dbReference type="SMART" id="SM00488">
    <property type="entry name" value="DEXDc2"/>
    <property type="match status" value="1"/>
</dbReference>
<evidence type="ECO:0000256" key="12">
    <source>
        <dbReference type="ARBA" id="ARBA00023125"/>
    </source>
</evidence>
<dbReference type="InterPro" id="IPR027417">
    <property type="entry name" value="P-loop_NTPase"/>
</dbReference>
<evidence type="ECO:0000256" key="10">
    <source>
        <dbReference type="ARBA" id="ARBA00023004"/>
    </source>
</evidence>
<dbReference type="InterPro" id="IPR002464">
    <property type="entry name" value="DNA/RNA_helicase_DEAH_CS"/>
</dbReference>
<evidence type="ECO:0000256" key="11">
    <source>
        <dbReference type="ARBA" id="ARBA00023014"/>
    </source>
</evidence>
<comment type="catalytic activity">
    <reaction evidence="17">
        <text>ATP + H2O = ADP + phosphate + H(+)</text>
        <dbReference type="Rhea" id="RHEA:13065"/>
        <dbReference type="ChEBI" id="CHEBI:15377"/>
        <dbReference type="ChEBI" id="CHEBI:15378"/>
        <dbReference type="ChEBI" id="CHEBI:30616"/>
        <dbReference type="ChEBI" id="CHEBI:43474"/>
        <dbReference type="ChEBI" id="CHEBI:456216"/>
        <dbReference type="EC" id="5.6.2.3"/>
    </reaction>
</comment>
<evidence type="ECO:0000256" key="3">
    <source>
        <dbReference type="ARBA" id="ARBA00022485"/>
    </source>
</evidence>
<dbReference type="InterPro" id="IPR014013">
    <property type="entry name" value="Helic_SF1/SF2_ATP-bd_DinG/Rad3"/>
</dbReference>
<dbReference type="AlphaFoldDB" id="A0A261Y271"/>
<evidence type="ECO:0000256" key="19">
    <source>
        <dbReference type="PROSITE-ProRule" id="PRU00810"/>
    </source>
</evidence>
<dbReference type="Gene3D" id="3.40.50.300">
    <property type="entry name" value="P-loop containing nucleotide triphosphate hydrolases"/>
    <property type="match status" value="2"/>
</dbReference>
<dbReference type="InterPro" id="IPR006554">
    <property type="entry name" value="Helicase-like_DEXD_c2"/>
</dbReference>
<keyword evidence="14" id="KW-0413">Isomerase</keyword>
<evidence type="ECO:0000259" key="21">
    <source>
        <dbReference type="PROSITE" id="PS51193"/>
    </source>
</evidence>
<dbReference type="PROSITE" id="PS51477">
    <property type="entry name" value="PAH"/>
    <property type="match status" value="1"/>
</dbReference>
<comment type="caution">
    <text evidence="22">The sequence shown here is derived from an EMBL/GenBank/DDBJ whole genome shotgun (WGS) entry which is preliminary data.</text>
</comment>
<dbReference type="InterPro" id="IPR003822">
    <property type="entry name" value="PAH"/>
</dbReference>
<dbReference type="GO" id="GO:0045910">
    <property type="term" value="P:negative regulation of DNA recombination"/>
    <property type="evidence" value="ECO:0007669"/>
    <property type="project" value="TreeGrafter"/>
</dbReference>
<dbReference type="NCBIfam" id="TIGR00604">
    <property type="entry name" value="rad3"/>
    <property type="match status" value="1"/>
</dbReference>
<dbReference type="GO" id="GO:0046872">
    <property type="term" value="F:metal ion binding"/>
    <property type="evidence" value="ECO:0007669"/>
    <property type="project" value="UniProtKB-KW"/>
</dbReference>
<evidence type="ECO:0000313" key="22">
    <source>
        <dbReference type="EMBL" id="OZJ04668.1"/>
    </source>
</evidence>
<dbReference type="GO" id="GO:1904430">
    <property type="term" value="P:negative regulation of t-circle formation"/>
    <property type="evidence" value="ECO:0007669"/>
    <property type="project" value="TreeGrafter"/>
</dbReference>
<dbReference type="GO" id="GO:0016818">
    <property type="term" value="F:hydrolase activity, acting on acid anhydrides, in phosphorus-containing anhydrides"/>
    <property type="evidence" value="ECO:0007669"/>
    <property type="project" value="InterPro"/>
</dbReference>
<keyword evidence="13" id="KW-0234">DNA repair</keyword>
<dbReference type="GO" id="GO:0006281">
    <property type="term" value="P:DNA repair"/>
    <property type="evidence" value="ECO:0007669"/>
    <property type="project" value="UniProtKB-KW"/>
</dbReference>
<dbReference type="InterPro" id="IPR036600">
    <property type="entry name" value="PAH_sf"/>
</dbReference>
<keyword evidence="15 19" id="KW-0539">Nucleus</keyword>
<evidence type="ECO:0000256" key="2">
    <source>
        <dbReference type="ARBA" id="ARBA00004123"/>
    </source>
</evidence>
<keyword evidence="11" id="KW-0411">Iron-sulfur</keyword>
<evidence type="ECO:0000256" key="1">
    <source>
        <dbReference type="ARBA" id="ARBA00001966"/>
    </source>
</evidence>
<evidence type="ECO:0000256" key="14">
    <source>
        <dbReference type="ARBA" id="ARBA00023235"/>
    </source>
</evidence>
<feature type="domain" description="Helicase ATP-binding" evidence="21">
    <location>
        <begin position="1"/>
        <end position="283"/>
    </location>
</feature>
<dbReference type="GO" id="GO:0003677">
    <property type="term" value="F:DNA binding"/>
    <property type="evidence" value="ECO:0007669"/>
    <property type="project" value="UniProtKB-KW"/>
</dbReference>
<feature type="region of interest" description="Disordered" evidence="20">
    <location>
        <begin position="882"/>
        <end position="907"/>
    </location>
</feature>
<comment type="cofactor">
    <cofactor evidence="1">
        <name>[4Fe-4S] cluster</name>
        <dbReference type="ChEBI" id="CHEBI:49883"/>
    </cofactor>
</comment>
<dbReference type="Pfam" id="PF23116">
    <property type="entry name" value="HHD_RTEL1"/>
    <property type="match status" value="1"/>
</dbReference>
<dbReference type="EC" id="5.6.2.3" evidence="16"/>
<evidence type="ECO:0000256" key="16">
    <source>
        <dbReference type="ARBA" id="ARBA00044969"/>
    </source>
</evidence>
<evidence type="ECO:0000256" key="18">
    <source>
        <dbReference type="ARBA" id="ARBA00073810"/>
    </source>
</evidence>
<dbReference type="PROSITE" id="PS00690">
    <property type="entry name" value="DEAH_ATP_HELICASE"/>
    <property type="match status" value="1"/>
</dbReference>
<feature type="compositionally biased region" description="Low complexity" evidence="20">
    <location>
        <begin position="714"/>
        <end position="725"/>
    </location>
</feature>
<dbReference type="EMBL" id="MVBO01000033">
    <property type="protein sequence ID" value="OZJ04668.1"/>
    <property type="molecule type" value="Genomic_DNA"/>
</dbReference>
<keyword evidence="10" id="KW-0408">Iron</keyword>
<dbReference type="GO" id="GO:0090657">
    <property type="term" value="P:telomeric loop disassembly"/>
    <property type="evidence" value="ECO:0007669"/>
    <property type="project" value="TreeGrafter"/>
</dbReference>
<evidence type="ECO:0000256" key="5">
    <source>
        <dbReference type="ARBA" id="ARBA00022741"/>
    </source>
</evidence>
<sequence length="907" mass="102325">MSRRYSWKKSLLHYKHGQMRCWNHLQASTGKTLTLLCAVLAWNEDYVRKQTDEREERHAPENAFRKLAPSTAAATDTDDFGPVTIFYASRTHSQLSQVVKEIKRTAYRPNVAVLGSREQMCIHPDLKNIHSSASVNSLCRQKVSKNACEFYKRVEDARKSRTYANEIMDIEDLVKFGVKHKACPYYLAKEGHKNADVVVLPYNYLVDAATRRSQNIKVKNSIIIFDEAHNLETTCGDATSFDLTPTDMFNIINEAQLCRDIAARPNFKGDYDAEDFEMLKALMMKLQQEINDITLPSHSKEVIEQGDYIYTLLERIKIHADSAKHLLKILDYAVALLAANNTNPRVQHNAIQSFTTILRMLYTGSNRETVFESSKLSRYYKVHITEERLAPFTGVRRDNSIGRKVSYWCFTAGLAMRSLIDEGVRCALLASGTLSPLDSFASEMQTTFNVRLENPHVIDGSQAYVAVVTRGPGGQPLNSSFETRSSPAYMTDLGNALVNFCRVIPDGVLIFFPSYGVMTDCIQFWSTKDRDNPKSIWERINQHKKAFIEPKTKHEFSEAMSEFYQMVDGETKIGAAFFAVCRGKVSEGVDFADARGRAVIVTGIPFASSHDPKVKLKRQYLDQLHAKDPKVINGTDWYKQQAIRAVNQAVGRVVRHRHDYGAIILLDERFASSNILNQLSLWVRPFVKVYHGFGEAYSQLTKFFKSMNAREVPSSSGASSTLPSLEAPSSLPMSTDQSDSGCIALRLSKERKRDAYAALRDQRPAQANDDGVLQKDLGNSSGISLMKNGKEETTRSTSEPTSAAKTYMRNVKSTLGTPGYREFQKILTKYKMKEKALEEVADALSKLFTSHQHIELLHDFQAFVPSKYRKAFCERIGIDLPDGENGKASKRPKIGDMYSVQEQPKVT</sequence>
<dbReference type="PROSITE" id="PS51193">
    <property type="entry name" value="HELICASE_ATP_BIND_2"/>
    <property type="match status" value="1"/>
</dbReference>
<comment type="subcellular location">
    <subcellularLocation>
        <location evidence="2 19">Nucleus</location>
    </subcellularLocation>
</comment>
<dbReference type="Proteomes" id="UP000242875">
    <property type="component" value="Unassembled WGS sequence"/>
</dbReference>
<dbReference type="GO" id="GO:0051539">
    <property type="term" value="F:4 iron, 4 sulfur cluster binding"/>
    <property type="evidence" value="ECO:0007669"/>
    <property type="project" value="UniProtKB-KW"/>
</dbReference>
<name>A0A261Y271_9FUNG</name>
<keyword evidence="7" id="KW-0378">Hydrolase</keyword>
<dbReference type="SMART" id="SM00491">
    <property type="entry name" value="HELICc2"/>
    <property type="match status" value="1"/>
</dbReference>
<dbReference type="InterPro" id="IPR006555">
    <property type="entry name" value="ATP-dep_Helicase_C"/>
</dbReference>
<dbReference type="SUPFAM" id="SSF47762">
    <property type="entry name" value="PAH2 domain"/>
    <property type="match status" value="1"/>
</dbReference>
<dbReference type="PANTHER" id="PTHR11472:SF34">
    <property type="entry name" value="REGULATOR OF TELOMERE ELONGATION HELICASE 1"/>
    <property type="match status" value="1"/>
</dbReference>
<dbReference type="SUPFAM" id="SSF52540">
    <property type="entry name" value="P-loop containing nucleoside triphosphate hydrolases"/>
    <property type="match status" value="1"/>
</dbReference>
<keyword evidence="5" id="KW-0547">Nucleotide-binding</keyword>
<dbReference type="FunFam" id="3.40.50.300:FF:000431">
    <property type="entry name" value="Regulator of telomere elongation helicase 1"/>
    <property type="match status" value="1"/>
</dbReference>
<evidence type="ECO:0000256" key="9">
    <source>
        <dbReference type="ARBA" id="ARBA00022840"/>
    </source>
</evidence>
<keyword evidence="9" id="KW-0067">ATP-binding</keyword>
<evidence type="ECO:0000256" key="7">
    <source>
        <dbReference type="ARBA" id="ARBA00022801"/>
    </source>
</evidence>
<dbReference type="InterPro" id="IPR057498">
    <property type="entry name" value="Rtel1_ARCH"/>
</dbReference>
<keyword evidence="12" id="KW-0238">DNA-binding</keyword>
<evidence type="ECO:0000313" key="23">
    <source>
        <dbReference type="Proteomes" id="UP000242875"/>
    </source>
</evidence>
<dbReference type="Pfam" id="PF06733">
    <property type="entry name" value="DEAD_2"/>
    <property type="match status" value="1"/>
</dbReference>
<keyword evidence="8" id="KW-0347">Helicase</keyword>
<keyword evidence="23" id="KW-1185">Reference proteome</keyword>
<dbReference type="GO" id="GO:0010569">
    <property type="term" value="P:regulation of double-strand break repair via homologous recombination"/>
    <property type="evidence" value="ECO:0007669"/>
    <property type="project" value="TreeGrafter"/>
</dbReference>
<evidence type="ECO:0000256" key="8">
    <source>
        <dbReference type="ARBA" id="ARBA00022806"/>
    </source>
</evidence>
<evidence type="ECO:0000256" key="17">
    <source>
        <dbReference type="ARBA" id="ARBA00048954"/>
    </source>
</evidence>
<dbReference type="GO" id="GO:0043139">
    <property type="term" value="F:5'-3' DNA helicase activity"/>
    <property type="evidence" value="ECO:0007669"/>
    <property type="project" value="UniProtKB-EC"/>
</dbReference>
<dbReference type="GO" id="GO:0005634">
    <property type="term" value="C:nucleus"/>
    <property type="evidence" value="ECO:0007669"/>
    <property type="project" value="UniProtKB-SubCell"/>
</dbReference>
<evidence type="ECO:0000256" key="4">
    <source>
        <dbReference type="ARBA" id="ARBA00022723"/>
    </source>
</evidence>
<dbReference type="Pfam" id="PF23109">
    <property type="entry name" value="ARCH_RTEL1"/>
    <property type="match status" value="1"/>
</dbReference>
<dbReference type="CDD" id="cd18788">
    <property type="entry name" value="SF2_C_XPD"/>
    <property type="match status" value="1"/>
</dbReference>
<evidence type="ECO:0000256" key="15">
    <source>
        <dbReference type="ARBA" id="ARBA00023242"/>
    </source>
</evidence>
<dbReference type="InterPro" id="IPR010614">
    <property type="entry name" value="RAD3-like_helicase_DEAD"/>
</dbReference>